<dbReference type="PANTHER" id="PTHR28004">
    <property type="entry name" value="ZGC:162816-RELATED"/>
    <property type="match status" value="1"/>
</dbReference>
<feature type="region of interest" description="Disordered" evidence="3">
    <location>
        <begin position="219"/>
        <end position="239"/>
    </location>
</feature>
<evidence type="ECO:0000259" key="4">
    <source>
        <dbReference type="SMART" id="SM01119"/>
    </source>
</evidence>
<dbReference type="SMART" id="SM01119">
    <property type="entry name" value="D-ser_dehydrat"/>
    <property type="match status" value="1"/>
</dbReference>
<dbReference type="InterPro" id="IPR026956">
    <property type="entry name" value="D-ser_dehydrat-like_dom"/>
</dbReference>
<feature type="domain" description="D-serine dehydratase-like" evidence="4">
    <location>
        <begin position="294"/>
        <end position="387"/>
    </location>
</feature>
<organism evidence="5 6">
    <name type="scientific">Gordonia iterans</name>
    <dbReference type="NCBI Taxonomy" id="1004901"/>
    <lineage>
        <taxon>Bacteria</taxon>
        <taxon>Bacillati</taxon>
        <taxon>Actinomycetota</taxon>
        <taxon>Actinomycetes</taxon>
        <taxon>Mycobacteriales</taxon>
        <taxon>Gordoniaceae</taxon>
        <taxon>Gordonia</taxon>
    </lineage>
</organism>
<gene>
    <name evidence="5" type="ORF">C6V83_06790</name>
</gene>
<proteinExistence type="inferred from homology"/>
<sequence>MKRPQSGSARSSDRRSASSSQRGRSTGPASSRRSAAARRTGVWNAGRVQERDDTPYLLVDDDRLRRNIERLAGWAATQGLQLRPHAKTHKCTQVAQRQIDAGAAGLTVATIAEAEAFADAGFTDLFIAYPLWLSPTKADRLRALASRCALRVGVDSVDGARRLAAGLRGAPVEVLIEIDSGMHRTGVAPDEAGEIAAAARDGGLQTIGVFTFPGHGYGPGPARSEAARQEAESLSEAAESLRRSRIDPRVISGGSTPTVAFADAAGLTEIRPGVYPFNDAQQWELGSCDAGQIALVAMATVVSVDARRRRAVLDAGSKTLGADRPPWTTGFGRLLDYPDARIVSLSEHHAVVEHPSGTTLPGLGELVRAIPNHVCTAVNLTDELVADTAHGTEHWPIIGRGANR</sequence>
<evidence type="ECO:0000256" key="2">
    <source>
        <dbReference type="ARBA" id="ARBA00023239"/>
    </source>
</evidence>
<protein>
    <submittedName>
        <fullName evidence="5">Alanine racemase</fullName>
    </submittedName>
</protein>
<feature type="compositionally biased region" description="Low complexity" evidence="3">
    <location>
        <begin position="1"/>
        <end position="10"/>
    </location>
</feature>
<dbReference type="EMBL" id="CP027433">
    <property type="protein sequence ID" value="AVM00020.1"/>
    <property type="molecule type" value="Genomic_DNA"/>
</dbReference>
<dbReference type="InterPro" id="IPR042208">
    <property type="entry name" value="D-ser_dehydrat-like_sf"/>
</dbReference>
<dbReference type="InterPro" id="IPR029066">
    <property type="entry name" value="PLP-binding_barrel"/>
</dbReference>
<dbReference type="Gene3D" id="2.40.37.20">
    <property type="entry name" value="D-serine dehydratase-like domain"/>
    <property type="match status" value="1"/>
</dbReference>
<dbReference type="GO" id="GO:0036088">
    <property type="term" value="P:D-serine catabolic process"/>
    <property type="evidence" value="ECO:0007669"/>
    <property type="project" value="TreeGrafter"/>
</dbReference>
<dbReference type="SUPFAM" id="SSF51419">
    <property type="entry name" value="PLP-binding barrel"/>
    <property type="match status" value="1"/>
</dbReference>
<dbReference type="OrthoDB" id="9811417at2"/>
<evidence type="ECO:0000313" key="6">
    <source>
        <dbReference type="Proteomes" id="UP000239814"/>
    </source>
</evidence>
<evidence type="ECO:0000256" key="1">
    <source>
        <dbReference type="ARBA" id="ARBA00005323"/>
    </source>
</evidence>
<evidence type="ECO:0000313" key="5">
    <source>
        <dbReference type="EMBL" id="AVM00020.1"/>
    </source>
</evidence>
<dbReference type="Pfam" id="PF14031">
    <property type="entry name" value="D-ser_dehydrat"/>
    <property type="match status" value="1"/>
</dbReference>
<dbReference type="GO" id="GO:0008721">
    <property type="term" value="F:D-serine ammonia-lyase activity"/>
    <property type="evidence" value="ECO:0007669"/>
    <property type="project" value="TreeGrafter"/>
</dbReference>
<dbReference type="Pfam" id="PF01168">
    <property type="entry name" value="Ala_racemase_N"/>
    <property type="match status" value="1"/>
</dbReference>
<dbReference type="KEGG" id="git:C6V83_06790"/>
<dbReference type="InterPro" id="IPR051466">
    <property type="entry name" value="D-amino_acid_metab_enzyme"/>
</dbReference>
<dbReference type="PANTHER" id="PTHR28004:SF2">
    <property type="entry name" value="D-SERINE DEHYDRATASE"/>
    <property type="match status" value="1"/>
</dbReference>
<name>A0A2S0KEB2_9ACTN</name>
<keyword evidence="6" id="KW-1185">Reference proteome</keyword>
<dbReference type="Gene3D" id="3.20.20.10">
    <property type="entry name" value="Alanine racemase"/>
    <property type="match status" value="1"/>
</dbReference>
<dbReference type="Proteomes" id="UP000239814">
    <property type="component" value="Chromosome"/>
</dbReference>
<dbReference type="AlphaFoldDB" id="A0A2S0KEB2"/>
<accession>A0A2S0KEB2</accession>
<feature type="compositionally biased region" description="Low complexity" evidence="3">
    <location>
        <begin position="17"/>
        <end position="41"/>
    </location>
</feature>
<comment type="similarity">
    <text evidence="1">Belongs to the DSD1 family.</text>
</comment>
<feature type="region of interest" description="Disordered" evidence="3">
    <location>
        <begin position="1"/>
        <end position="46"/>
    </location>
</feature>
<keyword evidence="2" id="KW-0456">Lyase</keyword>
<reference evidence="5 6" key="1">
    <citation type="submission" date="2018-03" db="EMBL/GenBank/DDBJ databases">
        <title>Characteristics and genome of n-alkane degrading marine bacteria Gordonia iterans isolated from crude oil contaminated in Tae-an, South Korea.</title>
        <authorList>
            <person name="Lee S.-S."/>
            <person name="Kim H."/>
        </authorList>
    </citation>
    <scope>NUCLEOTIDE SEQUENCE [LARGE SCALE GENOMIC DNA]</scope>
    <source>
        <strain evidence="5 6">Co17</strain>
    </source>
</reference>
<dbReference type="InterPro" id="IPR001608">
    <property type="entry name" value="Ala_racemase_N"/>
</dbReference>
<evidence type="ECO:0000256" key="3">
    <source>
        <dbReference type="SAM" id="MobiDB-lite"/>
    </source>
</evidence>